<feature type="transmembrane region" description="Helical" evidence="6">
    <location>
        <begin position="391"/>
        <end position="413"/>
    </location>
</feature>
<dbReference type="InterPro" id="IPR004477">
    <property type="entry name" value="ComEC_N"/>
</dbReference>
<evidence type="ECO:0000256" key="2">
    <source>
        <dbReference type="ARBA" id="ARBA00022475"/>
    </source>
</evidence>
<dbReference type="InterPro" id="IPR052159">
    <property type="entry name" value="Competence_DNA_uptake"/>
</dbReference>
<evidence type="ECO:0000259" key="8">
    <source>
        <dbReference type="Pfam" id="PF13567"/>
    </source>
</evidence>
<evidence type="ECO:0000256" key="1">
    <source>
        <dbReference type="ARBA" id="ARBA00004651"/>
    </source>
</evidence>
<proteinExistence type="predicted"/>
<evidence type="ECO:0000256" key="3">
    <source>
        <dbReference type="ARBA" id="ARBA00022692"/>
    </source>
</evidence>
<dbReference type="NCBIfam" id="TIGR00360">
    <property type="entry name" value="ComEC_N-term"/>
    <property type="match status" value="1"/>
</dbReference>
<dbReference type="PANTHER" id="PTHR30619">
    <property type="entry name" value="DNA INTERNALIZATION/COMPETENCE PROTEIN COMEC/REC2"/>
    <property type="match status" value="1"/>
</dbReference>
<gene>
    <name evidence="9" type="ORF">FDK13_29840</name>
</gene>
<evidence type="ECO:0000259" key="7">
    <source>
        <dbReference type="Pfam" id="PF03772"/>
    </source>
</evidence>
<organism evidence="9 10">
    <name type="scientific">Dyadobacter frigoris</name>
    <dbReference type="NCBI Taxonomy" id="2576211"/>
    <lineage>
        <taxon>Bacteria</taxon>
        <taxon>Pseudomonadati</taxon>
        <taxon>Bacteroidota</taxon>
        <taxon>Cytophagia</taxon>
        <taxon>Cytophagales</taxon>
        <taxon>Spirosomataceae</taxon>
        <taxon>Dyadobacter</taxon>
    </lineage>
</organism>
<dbReference type="AlphaFoldDB" id="A0A4U6CWH2"/>
<accession>A0A4U6CWH2</accession>
<dbReference type="Pfam" id="PF03772">
    <property type="entry name" value="Competence"/>
    <property type="match status" value="1"/>
</dbReference>
<dbReference type="EMBL" id="SZVO01000019">
    <property type="protein sequence ID" value="TKT87518.1"/>
    <property type="molecule type" value="Genomic_DNA"/>
</dbReference>
<comment type="caution">
    <text evidence="9">The sequence shown here is derived from an EMBL/GenBank/DDBJ whole genome shotgun (WGS) entry which is preliminary data.</text>
</comment>
<feature type="transmembrane region" description="Helical" evidence="6">
    <location>
        <begin position="450"/>
        <end position="467"/>
    </location>
</feature>
<feature type="transmembrane region" description="Helical" evidence="6">
    <location>
        <begin position="363"/>
        <end position="379"/>
    </location>
</feature>
<protein>
    <submittedName>
        <fullName evidence="9">ComEC family competence protein</fullName>
    </submittedName>
</protein>
<keyword evidence="2" id="KW-1003">Cell membrane</keyword>
<dbReference type="PANTHER" id="PTHR30619:SF1">
    <property type="entry name" value="RECOMBINATION PROTEIN 2"/>
    <property type="match status" value="1"/>
</dbReference>
<feature type="domain" description="DUF4131" evidence="8">
    <location>
        <begin position="42"/>
        <end position="192"/>
    </location>
</feature>
<evidence type="ECO:0000313" key="10">
    <source>
        <dbReference type="Proteomes" id="UP000304900"/>
    </source>
</evidence>
<evidence type="ECO:0000256" key="4">
    <source>
        <dbReference type="ARBA" id="ARBA00022989"/>
    </source>
</evidence>
<dbReference type="Proteomes" id="UP000304900">
    <property type="component" value="Unassembled WGS sequence"/>
</dbReference>
<feature type="domain" description="ComEC/Rec2-related protein" evidence="7">
    <location>
        <begin position="238"/>
        <end position="505"/>
    </location>
</feature>
<name>A0A4U6CWH2_9BACT</name>
<dbReference type="InterPro" id="IPR025405">
    <property type="entry name" value="DUF4131"/>
</dbReference>
<evidence type="ECO:0000313" key="9">
    <source>
        <dbReference type="EMBL" id="TKT87518.1"/>
    </source>
</evidence>
<keyword evidence="10" id="KW-1185">Reference proteome</keyword>
<dbReference type="OrthoDB" id="9761531at2"/>
<evidence type="ECO:0000256" key="6">
    <source>
        <dbReference type="SAM" id="Phobius"/>
    </source>
</evidence>
<keyword evidence="4 6" id="KW-1133">Transmembrane helix</keyword>
<dbReference type="GO" id="GO:0005886">
    <property type="term" value="C:plasma membrane"/>
    <property type="evidence" value="ECO:0007669"/>
    <property type="project" value="UniProtKB-SubCell"/>
</dbReference>
<sequence length="697" mass="79450">MLPRVPFVSFVLVFVLGIIAGDFLISRNLFDTFSISYVETVVILAIAAVSFLFYQKRNYSGYGKCCLFFLCVSGMLCIGLRNSDLNKDIEKLTVNKYDFYEAVVRSLPEKRLKSLRIEVLIQRIYTNKKWVRVDVKALLSIPLAASLVPSANDILIVKGNAEQTKPPMNPEEFDYKIYLWNKGIVWTDYLPEGSYQVVKNQNISGNIKLWSIQISEWADQQFRTNLKDEKSYGLVKAMLLGRRDDLLSDQIDDYTASGTVHILSVSGMHVAIIFIVLTFLLGWLKKLKGGKYLYLSVVISLLCFYALVTGLPPSVQRATLMCIVFVLAEVFSKKNNGINTLALSAFIILLIDPQALFDVGFQLSYLAMIGIFLLYKPIYSIWSPSGRLLRYLWQITALSFAAQLATFPLSLYYFHQFPFYFWLVNPFVITFTNGLLPAALLLLLTCLVPLTALHLMVGYIVDFLSYLTNFSVAVPKALPGYLIENLYLDKAEVLILYAALFMFWFAYNSREFERLKYGVLLILIFIVYSSSISIQTYVSPKGMIHAVPKHAVMSFRERNKMYIASDKAFETDTNAYKFYIKNYAVSEGVKDIIFLKNGIISRTENLSIRHLDSGDLFSWRGKIIYKGNYIPTNSAIDYEFIISPRYPKIKIVQAHLNTIFLLSGEIKKKTQERWTDLISKGNHHAHNLLSEGSILLP</sequence>
<feature type="transmembrane region" description="Helical" evidence="6">
    <location>
        <begin position="419"/>
        <end position="443"/>
    </location>
</feature>
<dbReference type="RefSeq" id="WP_137343683.1">
    <property type="nucleotide sequence ID" value="NZ_BSQH01000004.1"/>
</dbReference>
<feature type="transmembrane region" description="Helical" evidence="6">
    <location>
        <begin position="519"/>
        <end position="538"/>
    </location>
</feature>
<feature type="transmembrane region" description="Helical" evidence="6">
    <location>
        <begin position="32"/>
        <end position="54"/>
    </location>
</feature>
<feature type="transmembrane region" description="Helical" evidence="6">
    <location>
        <begin position="7"/>
        <end position="26"/>
    </location>
</feature>
<evidence type="ECO:0000256" key="5">
    <source>
        <dbReference type="ARBA" id="ARBA00023136"/>
    </source>
</evidence>
<keyword evidence="3 6" id="KW-0812">Transmembrane</keyword>
<dbReference type="Pfam" id="PF13567">
    <property type="entry name" value="DUF4131"/>
    <property type="match status" value="1"/>
</dbReference>
<feature type="transmembrane region" description="Helical" evidence="6">
    <location>
        <begin position="487"/>
        <end position="507"/>
    </location>
</feature>
<comment type="subcellular location">
    <subcellularLocation>
        <location evidence="1">Cell membrane</location>
        <topology evidence="1">Multi-pass membrane protein</topology>
    </subcellularLocation>
</comment>
<keyword evidence="5 6" id="KW-0472">Membrane</keyword>
<reference evidence="9 10" key="1">
    <citation type="submission" date="2019-05" db="EMBL/GenBank/DDBJ databases">
        <title>Dyadobacter AR-3-8 sp. nov., isolated from arctic soil.</title>
        <authorList>
            <person name="Chaudhary D.K."/>
        </authorList>
    </citation>
    <scope>NUCLEOTIDE SEQUENCE [LARGE SCALE GENOMIC DNA]</scope>
    <source>
        <strain evidence="9 10">AR-3-8</strain>
    </source>
</reference>
<feature type="transmembrane region" description="Helical" evidence="6">
    <location>
        <begin position="338"/>
        <end position="357"/>
    </location>
</feature>
<feature type="transmembrane region" description="Helical" evidence="6">
    <location>
        <begin position="291"/>
        <end position="308"/>
    </location>
</feature>
<feature type="transmembrane region" description="Helical" evidence="6">
    <location>
        <begin position="260"/>
        <end position="284"/>
    </location>
</feature>